<dbReference type="InterPro" id="IPR041962">
    <property type="entry name" value="BsuBI/PstI_N_sf"/>
</dbReference>
<evidence type="ECO:0000259" key="1">
    <source>
        <dbReference type="Pfam" id="PF06616"/>
    </source>
</evidence>
<dbReference type="GO" id="GO:0000287">
    <property type="term" value="F:magnesium ion binding"/>
    <property type="evidence" value="ECO:0007669"/>
    <property type="project" value="InterPro"/>
</dbReference>
<reference evidence="3" key="1">
    <citation type="submission" date="2020-05" db="EMBL/GenBank/DDBJ databases">
        <authorList>
            <person name="Chiriac C."/>
            <person name="Salcher M."/>
            <person name="Ghai R."/>
            <person name="Kavagutti S V."/>
        </authorList>
    </citation>
    <scope>NUCLEOTIDE SEQUENCE</scope>
</reference>
<dbReference type="InterPro" id="IPR041454">
    <property type="entry name" value="BsuBI/PstI_N"/>
</dbReference>
<sequence>MTFRELPTLEQCAARLEAVFPRAAFDSTCSNPLAAAAAAAMIYVDAVVDDDTPSPDDVWVRPTTCLWLSDDVYVRADHDSRTAWRTAALGSNAKRKVVELQKSWGLDFNQRYGDNTRETLRDETFPLWLELGAARTRPGVTTTSPLPRWALARTFADLLNPQLTGDALDVAINAWRDARMTPGARMKAHVAQERRAQTHAVEVTLPNGVRRSLEPGAASLILKGVIEDWAPRRLVDPAVLTVSEPGAKIYVADAPLLQRLGMKIDVSTLLPDALLIDVGTDPAEVWMIEAVASDGPIDEPRRRELIDWAATQRIPPADCRFLTAFVSRNDGPAKRRLKDLAEGTYAWYLDEPQSELLWTKIADQSDPL</sequence>
<feature type="domain" description="BsuBI/PstI restriction endonuclease HTH" evidence="2">
    <location>
        <begin position="92"/>
        <end position="187"/>
    </location>
</feature>
<protein>
    <submittedName>
        <fullName evidence="3">Unannotated protein</fullName>
    </submittedName>
</protein>
<evidence type="ECO:0000313" key="3">
    <source>
        <dbReference type="EMBL" id="CAB4892505.1"/>
    </source>
</evidence>
<dbReference type="InterPro" id="IPR041963">
    <property type="entry name" value="BsuBI/PstI_C_sf"/>
</dbReference>
<proteinExistence type="predicted"/>
<dbReference type="EMBL" id="CAFBMK010000003">
    <property type="protein sequence ID" value="CAB4892505.1"/>
    <property type="molecule type" value="Genomic_DNA"/>
</dbReference>
<accession>A0A6J7FG72</accession>
<organism evidence="3">
    <name type="scientific">freshwater metagenome</name>
    <dbReference type="NCBI Taxonomy" id="449393"/>
    <lineage>
        <taxon>unclassified sequences</taxon>
        <taxon>metagenomes</taxon>
        <taxon>ecological metagenomes</taxon>
    </lineage>
</organism>
<dbReference type="GO" id="GO:0009307">
    <property type="term" value="P:DNA restriction-modification system"/>
    <property type="evidence" value="ECO:0007669"/>
    <property type="project" value="InterPro"/>
</dbReference>
<dbReference type="Gene3D" id="1.10.10.1820">
    <property type="entry name" value="BsuBI/PstI restriction endonuclease-like"/>
    <property type="match status" value="1"/>
</dbReference>
<gene>
    <name evidence="3" type="ORF">UFOPK3564_00100</name>
</gene>
<dbReference type="Gene3D" id="3.40.1350.80">
    <property type="match status" value="1"/>
</dbReference>
<dbReference type="Pfam" id="PF06616">
    <property type="entry name" value="BsuBI_PstI_RE"/>
    <property type="match status" value="1"/>
</dbReference>
<dbReference type="GO" id="GO:0003677">
    <property type="term" value="F:DNA binding"/>
    <property type="evidence" value="ECO:0007669"/>
    <property type="project" value="InterPro"/>
</dbReference>
<feature type="domain" description="BsuBI/PstI restriction endonuclease" evidence="1">
    <location>
        <begin position="201"/>
        <end position="354"/>
    </location>
</feature>
<dbReference type="InterPro" id="IPR009528">
    <property type="entry name" value="Restrct_endonuc_II_BsuBI_C"/>
</dbReference>
<dbReference type="AlphaFoldDB" id="A0A6J7FG72"/>
<dbReference type="Pfam" id="PF17728">
    <property type="entry name" value="BsuBI_PstI_RE_N"/>
    <property type="match status" value="1"/>
</dbReference>
<evidence type="ECO:0000259" key="2">
    <source>
        <dbReference type="Pfam" id="PF17728"/>
    </source>
</evidence>
<dbReference type="GO" id="GO:0009036">
    <property type="term" value="F:type II site-specific deoxyribonuclease activity"/>
    <property type="evidence" value="ECO:0007669"/>
    <property type="project" value="InterPro"/>
</dbReference>
<name>A0A6J7FG72_9ZZZZ</name>